<keyword evidence="5 8" id="KW-0378">Hydrolase</keyword>
<evidence type="ECO:0000256" key="3">
    <source>
        <dbReference type="ARBA" id="ARBA00022722"/>
    </source>
</evidence>
<dbReference type="EC" id="3.1.-.-" evidence="8"/>
<name>A0ABU8H0S3_9SPHN</name>
<gene>
    <name evidence="8" type="primary">vapC</name>
    <name evidence="10" type="ORF">V8201_05750</name>
</gene>
<dbReference type="InterPro" id="IPR002716">
    <property type="entry name" value="PIN_dom"/>
</dbReference>
<dbReference type="InterPro" id="IPR050556">
    <property type="entry name" value="Type_II_TA_system_RNase"/>
</dbReference>
<dbReference type="PANTHER" id="PTHR33653">
    <property type="entry name" value="RIBONUCLEASE VAPC2"/>
    <property type="match status" value="1"/>
</dbReference>
<keyword evidence="3 8" id="KW-0540">Nuclease</keyword>
<reference evidence="10 11" key="1">
    <citation type="journal article" date="2013" name="Int. J. Syst. Evol. Microbiol.">
        <title>Sphingomonas kyungheensis sp. nov., a bacterium with ginsenoside-converting activity isolated from soil of a ginseng field.</title>
        <authorList>
            <person name="Son H.M."/>
            <person name="Yang J.E."/>
            <person name="Park Y."/>
            <person name="Han C.K."/>
            <person name="Kim S.G."/>
            <person name="Kook M."/>
            <person name="Yi T.H."/>
        </authorList>
    </citation>
    <scope>NUCLEOTIDE SEQUENCE [LARGE SCALE GENOMIC DNA]</scope>
    <source>
        <strain evidence="10 11">LMG 26582</strain>
    </source>
</reference>
<evidence type="ECO:0000313" key="10">
    <source>
        <dbReference type="EMBL" id="MEI5686581.1"/>
    </source>
</evidence>
<accession>A0ABU8H0S3</accession>
<sequence length="131" mass="14536">MTDLRVAPRFLLDSNICIYLLEALSDRARHRAESCALGEVVTSAVVYAEVLRGVDPADGHAMRAMRAFFDLITPLPFDTTAAEAYQRLPFRRGRFDRLIGAHALALRLTVVTANVSDYADIPGLSVENWTQ</sequence>
<comment type="similarity">
    <text evidence="7 8">Belongs to the PINc/VapC protein family.</text>
</comment>
<dbReference type="PANTHER" id="PTHR33653:SF1">
    <property type="entry name" value="RIBONUCLEASE VAPC2"/>
    <property type="match status" value="1"/>
</dbReference>
<feature type="binding site" evidence="8">
    <location>
        <position position="13"/>
    </location>
    <ligand>
        <name>Mg(2+)</name>
        <dbReference type="ChEBI" id="CHEBI:18420"/>
    </ligand>
</feature>
<comment type="function">
    <text evidence="8">Toxic component of a toxin-antitoxin (TA) system. An RNase.</text>
</comment>
<keyword evidence="2 8" id="KW-1277">Toxin-antitoxin system</keyword>
<dbReference type="RefSeq" id="WP_037530139.1">
    <property type="nucleotide sequence ID" value="NZ_JBBBDM010000002.1"/>
</dbReference>
<dbReference type="CDD" id="cd18736">
    <property type="entry name" value="PIN_CcVapC1-like"/>
    <property type="match status" value="1"/>
</dbReference>
<evidence type="ECO:0000313" key="11">
    <source>
        <dbReference type="Proteomes" id="UP001367771"/>
    </source>
</evidence>
<keyword evidence="4 8" id="KW-0479">Metal-binding</keyword>
<evidence type="ECO:0000256" key="7">
    <source>
        <dbReference type="ARBA" id="ARBA00038093"/>
    </source>
</evidence>
<protein>
    <recommendedName>
        <fullName evidence="8">Ribonuclease VapC</fullName>
        <shortName evidence="8">RNase VapC</shortName>
        <ecNumber evidence="8">3.1.-.-</ecNumber>
    </recommendedName>
    <alternativeName>
        <fullName evidence="8">Toxin VapC</fullName>
    </alternativeName>
</protein>
<dbReference type="EMBL" id="JBBBDM010000002">
    <property type="protein sequence ID" value="MEI5686581.1"/>
    <property type="molecule type" value="Genomic_DNA"/>
</dbReference>
<dbReference type="InterPro" id="IPR029060">
    <property type="entry name" value="PIN-like_dom_sf"/>
</dbReference>
<dbReference type="HAMAP" id="MF_00265">
    <property type="entry name" value="VapC_Nob1"/>
    <property type="match status" value="1"/>
</dbReference>
<dbReference type="Pfam" id="PF01850">
    <property type="entry name" value="PIN"/>
    <property type="match status" value="1"/>
</dbReference>
<comment type="caution">
    <text evidence="10">The sequence shown here is derived from an EMBL/GenBank/DDBJ whole genome shotgun (WGS) entry which is preliminary data.</text>
</comment>
<dbReference type="SUPFAM" id="SSF88723">
    <property type="entry name" value="PIN domain-like"/>
    <property type="match status" value="1"/>
</dbReference>
<dbReference type="Gene3D" id="3.40.50.1010">
    <property type="entry name" value="5'-nuclease"/>
    <property type="match status" value="1"/>
</dbReference>
<evidence type="ECO:0000256" key="8">
    <source>
        <dbReference type="HAMAP-Rule" id="MF_00265"/>
    </source>
</evidence>
<evidence type="ECO:0000256" key="2">
    <source>
        <dbReference type="ARBA" id="ARBA00022649"/>
    </source>
</evidence>
<dbReference type="Proteomes" id="UP001367771">
    <property type="component" value="Unassembled WGS sequence"/>
</dbReference>
<evidence type="ECO:0000259" key="9">
    <source>
        <dbReference type="Pfam" id="PF01850"/>
    </source>
</evidence>
<dbReference type="InterPro" id="IPR022907">
    <property type="entry name" value="VapC_family"/>
</dbReference>
<comment type="cofactor">
    <cofactor evidence="1 8">
        <name>Mg(2+)</name>
        <dbReference type="ChEBI" id="CHEBI:18420"/>
    </cofactor>
</comment>
<feature type="binding site" evidence="8">
    <location>
        <position position="96"/>
    </location>
    <ligand>
        <name>Mg(2+)</name>
        <dbReference type="ChEBI" id="CHEBI:18420"/>
    </ligand>
</feature>
<keyword evidence="6 8" id="KW-0460">Magnesium</keyword>
<proteinExistence type="inferred from homology"/>
<evidence type="ECO:0000256" key="6">
    <source>
        <dbReference type="ARBA" id="ARBA00022842"/>
    </source>
</evidence>
<feature type="domain" description="PIN" evidence="9">
    <location>
        <begin position="11"/>
        <end position="114"/>
    </location>
</feature>
<keyword evidence="11" id="KW-1185">Reference proteome</keyword>
<evidence type="ECO:0000256" key="5">
    <source>
        <dbReference type="ARBA" id="ARBA00022801"/>
    </source>
</evidence>
<evidence type="ECO:0000256" key="1">
    <source>
        <dbReference type="ARBA" id="ARBA00001946"/>
    </source>
</evidence>
<keyword evidence="8" id="KW-0800">Toxin</keyword>
<evidence type="ECO:0000256" key="4">
    <source>
        <dbReference type="ARBA" id="ARBA00022723"/>
    </source>
</evidence>
<organism evidence="10 11">
    <name type="scientific">Sphingomonas kyungheensis</name>
    <dbReference type="NCBI Taxonomy" id="1069987"/>
    <lineage>
        <taxon>Bacteria</taxon>
        <taxon>Pseudomonadati</taxon>
        <taxon>Pseudomonadota</taxon>
        <taxon>Alphaproteobacteria</taxon>
        <taxon>Sphingomonadales</taxon>
        <taxon>Sphingomonadaceae</taxon>
        <taxon>Sphingomonas</taxon>
    </lineage>
</organism>